<keyword evidence="4" id="KW-0963">Cytoplasm</keyword>
<keyword evidence="3" id="KW-0813">Transport</keyword>
<dbReference type="Gene3D" id="1.25.10.10">
    <property type="entry name" value="Leucine-rich Repeat Variant"/>
    <property type="match status" value="1"/>
</dbReference>
<dbReference type="InterPro" id="IPR035999">
    <property type="entry name" value="Sec7_dom_sf"/>
</dbReference>
<feature type="compositionally biased region" description="Basic and acidic residues" evidence="8">
    <location>
        <begin position="1523"/>
        <end position="1537"/>
    </location>
</feature>
<reference evidence="10 11" key="1">
    <citation type="journal article" date="2014" name="Nat. Commun.">
        <title>Klebsormidium flaccidum genome reveals primary factors for plant terrestrial adaptation.</title>
        <authorList>
            <person name="Hori K."/>
            <person name="Maruyama F."/>
            <person name="Fujisawa T."/>
            <person name="Togashi T."/>
            <person name="Yamamoto N."/>
            <person name="Seo M."/>
            <person name="Sato S."/>
            <person name="Yamada T."/>
            <person name="Mori H."/>
            <person name="Tajima N."/>
            <person name="Moriyama T."/>
            <person name="Ikeuchi M."/>
            <person name="Watanabe M."/>
            <person name="Wada H."/>
            <person name="Kobayashi K."/>
            <person name="Saito M."/>
            <person name="Masuda T."/>
            <person name="Sasaki-Sekimoto Y."/>
            <person name="Mashiguchi K."/>
            <person name="Awai K."/>
            <person name="Shimojima M."/>
            <person name="Masuda S."/>
            <person name="Iwai M."/>
            <person name="Nobusawa T."/>
            <person name="Narise T."/>
            <person name="Kondo S."/>
            <person name="Saito H."/>
            <person name="Sato R."/>
            <person name="Murakawa M."/>
            <person name="Ihara Y."/>
            <person name="Oshima-Yamada Y."/>
            <person name="Ohtaka K."/>
            <person name="Satoh M."/>
            <person name="Sonobe K."/>
            <person name="Ishii M."/>
            <person name="Ohtani R."/>
            <person name="Kanamori-Sato M."/>
            <person name="Honoki R."/>
            <person name="Miyazaki D."/>
            <person name="Mochizuki H."/>
            <person name="Umetsu J."/>
            <person name="Higashi K."/>
            <person name="Shibata D."/>
            <person name="Kamiya Y."/>
            <person name="Sato N."/>
            <person name="Nakamura Y."/>
            <person name="Tabata S."/>
            <person name="Ida S."/>
            <person name="Kurokawa K."/>
            <person name="Ohta H."/>
        </authorList>
    </citation>
    <scope>NUCLEOTIDE SEQUENCE [LARGE SCALE GENOMIC DNA]</scope>
    <source>
        <strain evidence="10 11">NIES-2285</strain>
    </source>
</reference>
<dbReference type="Pfam" id="PF20252">
    <property type="entry name" value="BIG2_C"/>
    <property type="match status" value="1"/>
</dbReference>
<dbReference type="GO" id="GO:0032012">
    <property type="term" value="P:regulation of ARF protein signal transduction"/>
    <property type="evidence" value="ECO:0007669"/>
    <property type="project" value="InterPro"/>
</dbReference>
<dbReference type="Gene3D" id="1.10.220.20">
    <property type="match status" value="1"/>
</dbReference>
<dbReference type="Pfam" id="PF16213">
    <property type="entry name" value="DCB"/>
    <property type="match status" value="1"/>
</dbReference>
<feature type="region of interest" description="Disordered" evidence="8">
    <location>
        <begin position="1502"/>
        <end position="1577"/>
    </location>
</feature>
<comment type="subcellular location">
    <subcellularLocation>
        <location evidence="2">Cytoplasm</location>
        <location evidence="2">Cytosol</location>
    </subcellularLocation>
    <subcellularLocation>
        <location evidence="1">Membrane</location>
        <topology evidence="1">Peripheral membrane protein</topology>
        <orientation evidence="1">Cytoplasmic side</orientation>
    </subcellularLocation>
</comment>
<dbReference type="Pfam" id="PF01369">
    <property type="entry name" value="Sec7"/>
    <property type="match status" value="1"/>
</dbReference>
<dbReference type="InterPro" id="IPR032691">
    <property type="entry name" value="Mon2/Sec7/BIG1-like_HUS"/>
</dbReference>
<dbReference type="GO" id="GO:0005085">
    <property type="term" value="F:guanyl-nucleotide exchange factor activity"/>
    <property type="evidence" value="ECO:0000318"/>
    <property type="project" value="GO_Central"/>
</dbReference>
<evidence type="ECO:0000256" key="8">
    <source>
        <dbReference type="SAM" id="MobiDB-lite"/>
    </source>
</evidence>
<feature type="region of interest" description="Disordered" evidence="8">
    <location>
        <begin position="266"/>
        <end position="368"/>
    </location>
</feature>
<dbReference type="PANTHER" id="PTHR10663:SF312">
    <property type="entry name" value="BREFELDIN A-INHIBITED GUANINE NUCLEOTIDE-EXCHANGE PROTEIN 5"/>
    <property type="match status" value="1"/>
</dbReference>
<dbReference type="OrthoDB" id="430364at2759"/>
<accession>A0A1Y1I0S5</accession>
<dbReference type="STRING" id="105231.A0A1Y1I0S5"/>
<protein>
    <submittedName>
        <fullName evidence="10">Guanine nucleotide exchange family protein</fullName>
    </submittedName>
</protein>
<dbReference type="SUPFAM" id="SSF48425">
    <property type="entry name" value="Sec7 domain"/>
    <property type="match status" value="1"/>
</dbReference>
<dbReference type="InterPro" id="IPR046455">
    <property type="entry name" value="Sec7/BIG1-like_C"/>
</dbReference>
<dbReference type="PROSITE" id="PS50190">
    <property type="entry name" value="SEC7"/>
    <property type="match status" value="1"/>
</dbReference>
<keyword evidence="6" id="KW-0653">Protein transport</keyword>
<evidence type="ECO:0000313" key="11">
    <source>
        <dbReference type="Proteomes" id="UP000054558"/>
    </source>
</evidence>
<dbReference type="InterPro" id="IPR032629">
    <property type="entry name" value="DCB_dom"/>
</dbReference>
<dbReference type="InterPro" id="IPR015403">
    <property type="entry name" value="Mon2/Sec7/BIG1-like_HDS"/>
</dbReference>
<keyword evidence="7" id="KW-0472">Membrane</keyword>
<organism evidence="10 11">
    <name type="scientific">Klebsormidium nitens</name>
    <name type="common">Green alga</name>
    <name type="synonym">Ulothrix nitens</name>
    <dbReference type="NCBI Taxonomy" id="105231"/>
    <lineage>
        <taxon>Eukaryota</taxon>
        <taxon>Viridiplantae</taxon>
        <taxon>Streptophyta</taxon>
        <taxon>Klebsormidiophyceae</taxon>
        <taxon>Klebsormidiales</taxon>
        <taxon>Klebsormidiaceae</taxon>
        <taxon>Klebsormidium</taxon>
    </lineage>
</organism>
<evidence type="ECO:0000256" key="7">
    <source>
        <dbReference type="ARBA" id="ARBA00023136"/>
    </source>
</evidence>
<evidence type="ECO:0000256" key="4">
    <source>
        <dbReference type="ARBA" id="ARBA00022490"/>
    </source>
</evidence>
<dbReference type="Proteomes" id="UP000054558">
    <property type="component" value="Unassembled WGS sequence"/>
</dbReference>
<dbReference type="EMBL" id="DF237123">
    <property type="protein sequence ID" value="GAQ84053.1"/>
    <property type="molecule type" value="Genomic_DNA"/>
</dbReference>
<dbReference type="SUPFAM" id="SSF48371">
    <property type="entry name" value="ARM repeat"/>
    <property type="match status" value="2"/>
</dbReference>
<evidence type="ECO:0000259" key="9">
    <source>
        <dbReference type="PROSITE" id="PS50190"/>
    </source>
</evidence>
<dbReference type="InterPro" id="IPR011989">
    <property type="entry name" value="ARM-like"/>
</dbReference>
<proteinExistence type="predicted"/>
<dbReference type="Pfam" id="PF12783">
    <property type="entry name" value="Sec7-like_HUS"/>
    <property type="match status" value="1"/>
</dbReference>
<evidence type="ECO:0000256" key="5">
    <source>
        <dbReference type="ARBA" id="ARBA00022658"/>
    </source>
</evidence>
<dbReference type="PANTHER" id="PTHR10663">
    <property type="entry name" value="GUANYL-NUCLEOTIDE EXCHANGE FACTOR"/>
    <property type="match status" value="1"/>
</dbReference>
<feature type="compositionally biased region" description="Low complexity" evidence="8">
    <location>
        <begin position="88"/>
        <end position="121"/>
    </location>
</feature>
<evidence type="ECO:0000256" key="1">
    <source>
        <dbReference type="ARBA" id="ARBA00004287"/>
    </source>
</evidence>
<dbReference type="Pfam" id="PF16206">
    <property type="entry name" value="Mon2_C"/>
    <property type="match status" value="1"/>
</dbReference>
<dbReference type="GO" id="GO:0015031">
    <property type="term" value="P:protein transport"/>
    <property type="evidence" value="ECO:0007669"/>
    <property type="project" value="UniProtKB-KW"/>
</dbReference>
<evidence type="ECO:0000256" key="3">
    <source>
        <dbReference type="ARBA" id="ARBA00022448"/>
    </source>
</evidence>
<feature type="domain" description="SEC7" evidence="9">
    <location>
        <begin position="662"/>
        <end position="853"/>
    </location>
</feature>
<feature type="region of interest" description="Disordered" evidence="8">
    <location>
        <begin position="1600"/>
        <end position="1619"/>
    </location>
</feature>
<dbReference type="GO" id="GO:0005802">
    <property type="term" value="C:trans-Golgi network"/>
    <property type="evidence" value="ECO:0000318"/>
    <property type="project" value="GO_Central"/>
</dbReference>
<keyword evidence="5" id="KW-0344">Guanine-nucleotide releasing factor</keyword>
<dbReference type="InterPro" id="IPR023394">
    <property type="entry name" value="Sec7_C_sf"/>
</dbReference>
<evidence type="ECO:0000256" key="6">
    <source>
        <dbReference type="ARBA" id="ARBA00022927"/>
    </source>
</evidence>
<keyword evidence="11" id="KW-1185">Reference proteome</keyword>
<dbReference type="OMA" id="MMDNLFL"/>
<dbReference type="FunFam" id="1.10.1000.11:FF:000002">
    <property type="entry name" value="Cytohesin 1"/>
    <property type="match status" value="1"/>
</dbReference>
<evidence type="ECO:0000256" key="2">
    <source>
        <dbReference type="ARBA" id="ARBA00004514"/>
    </source>
</evidence>
<feature type="region of interest" description="Disordered" evidence="8">
    <location>
        <begin position="33"/>
        <end position="121"/>
    </location>
</feature>
<evidence type="ECO:0000313" key="10">
    <source>
        <dbReference type="EMBL" id="GAQ84053.1"/>
    </source>
</evidence>
<sequence>MADAKGAFVTRALEKLLKDSAGRKYTSLQKACKGYLERPRPKAAPASPAATSGAPPPDSQKEPPAEAPPQIPEELHDVSLASPRTPVAGTPGTKTPSAPASPAATSPPGSPGPAAGAARTMAEAGMQLTEKDAELVLLPLKLACESKQPKLVETALDCLHKLIAYGHLEGEAGLEAGGNSKMNTELFQMVCASADVPNDSVVLQVIKVLLTAVASSTFKVHGECLLLAIRTCYNIALGSKSPINQATAKATLTQMINLVFQRMDPEYKEAGPPSRHMSPVPSPRPPSSPRGAHPHPPTLHLDEKKHLPHEKTAEGDSVAKETQNGGLEKEAASPPPTPGPAPVQVASSEASPSDAAPSSPAAPASPSAAVSIEELAHLAGDADIKGLEAALDKAVHPDGVPAGQHGPEGAGPLDQHSLTQAERNALMVFRTLCKLSMAEPKSPSEADIITRGRLLSLELLQALLENAGKGFAIVPCFLEALQSYLPYALLRASVTPLAAVFERAASLFAVLLLNFRHHLKAEIGIFFPLIVLRSLDLPDSPLHQRVAVLKSLQTAFADPQTVLDFFVNYDCDLDSTNLFERAVKSLSRIAQGAPGSDPGSIALAQNTGLKASSLQVLANILQSLLTWTKRGQAASVAVAAAAAEDSERAEGEDNDDSSVAAQLVKDKTQKSLIEAAVVEFNLKPEKGIKQLEKQGILAHEPVAIAKFLHGTPGLNKTLIGEYLGHHEEFHIKVMHAYVDELSFTGLIFDDAIRRFLSGFRLPGEAQKIDRLMEKFAERYCKDNPGTFKNADTAYVLAYAVIMLNTDAHNPMVWPKMSKTDFVRINSNTGQPGAEDTSAPVALLEDLYDRIVNNEIKLKDESAAPGAASKSPVSAGPLGVLNLALPRGRAASAEATGEGDEIVRRTQALFKTQQHGKVFQKATEVGLARPILEAVGWPLLAAFSVIMEDSDYKPHVALCMEGFRLGVQLTRVLRMETMRNAFLTSMVRLTSLHAPREMRTKNVEALRVLLQMAQQEPDVLQDAWYSALECISRLEEIANTPAAQAALLPGGNQPSREALVHGIQELAGMPTEGVFVNSNRLPSDAVVEFFTALCRVSEGELGITPPRVFSLQKLVEISYYNITRIRLVWARIWAVLSVHFIAAGEHADEQVAMYAIDSLRQLAMKYLERAELANFTFQNDIMKPFVVIMRGSRSERIRELITQCVVQMIKSKVSGIKSGWKSVFMVFTTAAQDTSESIVDSAFLNVEQVVLEHFDQVVGDCFMDCVNCLIAFANNKLSAGISLKAIALLRICEDRLAEGHIPGGSHRPVEDTPKKSDKEVAEFYWFPMLAGLSELTSDPRPDVRSCALEVLFDLLNERGASFSPTFWESVFQRVLFPIFDYVRHAGAAGHKRLSANEWLRDTCIHCLQLLCDLFSKFYADVSFLLPSLLGLLLDCATRPDQALAAISVAALVRLMDIGGHALSESDWGRLLNTIRDMSDATRPVELLNPESLGVFGTSPAALEGSASRRQSIGDGQVTPVRLSTVEEPRRGPRLERVAENGSFKGEQGTVSLPGEPSAGPPPSADGGAGTSEDGAQSAAQTMVGRMMSTLLMRNMSFTRKGRADPQVVAPRAPPDEGGTYLDTLGPEDAIEFTNETLDAVRCKCVIQLLLLDALSKAQSEHWANLSPTNKRALLETMQGLVDFAAKYNSDVSLRQRLQSVGSENPPPSLLRQEVDGTGLYLAVLFSVLDDKDSDAPLLADAEARFVGVAERVLGEASALQSDRADSTRSHQALGLKAPVTVKVLDALQTVSEPVFKRHFEQLYPHLTTLIGSDQLEVRRALANLFSARLGALLPATK</sequence>
<dbReference type="FunFam" id="1.10.220.20:FF:000002">
    <property type="entry name" value="Brefeldin A-inhibited guanine nucleotide-exchange protein 1"/>
    <property type="match status" value="1"/>
</dbReference>
<dbReference type="GO" id="GO:0005829">
    <property type="term" value="C:cytosol"/>
    <property type="evidence" value="ECO:0007669"/>
    <property type="project" value="UniProtKB-SubCell"/>
</dbReference>
<name>A0A1Y1I0S5_KLENI</name>
<feature type="compositionally biased region" description="Basic and acidic residues" evidence="8">
    <location>
        <begin position="300"/>
        <end position="319"/>
    </location>
</feature>
<dbReference type="CDD" id="cd00171">
    <property type="entry name" value="Sec7"/>
    <property type="match status" value="1"/>
</dbReference>
<dbReference type="InterPro" id="IPR000904">
    <property type="entry name" value="Sec7_dom"/>
</dbReference>
<dbReference type="Gene3D" id="1.10.1000.11">
    <property type="entry name" value="Arf Nucleotide-binding Site Opener,domain 2"/>
    <property type="match status" value="1"/>
</dbReference>
<dbReference type="SMART" id="SM00222">
    <property type="entry name" value="Sec7"/>
    <property type="match status" value="1"/>
</dbReference>
<dbReference type="InterPro" id="IPR032817">
    <property type="entry name" value="Mon2_C"/>
</dbReference>
<dbReference type="Pfam" id="PF09324">
    <property type="entry name" value="Sec7-like_HDS"/>
    <property type="match status" value="1"/>
</dbReference>
<feature type="compositionally biased region" description="Low complexity" evidence="8">
    <location>
        <begin position="43"/>
        <end position="53"/>
    </location>
</feature>
<feature type="region of interest" description="Disordered" evidence="8">
    <location>
        <begin position="396"/>
        <end position="415"/>
    </location>
</feature>
<feature type="compositionally biased region" description="Low complexity" evidence="8">
    <location>
        <begin position="346"/>
        <end position="368"/>
    </location>
</feature>
<gene>
    <name evidence="10" type="ORF">KFL_001740120</name>
</gene>
<dbReference type="InterPro" id="IPR016024">
    <property type="entry name" value="ARM-type_fold"/>
</dbReference>
<dbReference type="GO" id="GO:0016020">
    <property type="term" value="C:membrane"/>
    <property type="evidence" value="ECO:0007669"/>
    <property type="project" value="UniProtKB-SubCell"/>
</dbReference>